<feature type="coiled-coil region" evidence="1">
    <location>
        <begin position="922"/>
        <end position="949"/>
    </location>
</feature>
<organism evidence="3 4">
    <name type="scientific">Cerrena zonata</name>
    <dbReference type="NCBI Taxonomy" id="2478898"/>
    <lineage>
        <taxon>Eukaryota</taxon>
        <taxon>Fungi</taxon>
        <taxon>Dikarya</taxon>
        <taxon>Basidiomycota</taxon>
        <taxon>Agaricomycotina</taxon>
        <taxon>Agaricomycetes</taxon>
        <taxon>Polyporales</taxon>
        <taxon>Cerrenaceae</taxon>
        <taxon>Cerrena</taxon>
    </lineage>
</organism>
<gene>
    <name evidence="3" type="ORF">QCA50_008016</name>
</gene>
<feature type="compositionally biased region" description="Low complexity" evidence="2">
    <location>
        <begin position="457"/>
        <end position="470"/>
    </location>
</feature>
<reference evidence="3 4" key="1">
    <citation type="submission" date="2022-09" db="EMBL/GenBank/DDBJ databases">
        <authorList>
            <person name="Palmer J.M."/>
        </authorList>
    </citation>
    <scope>NUCLEOTIDE SEQUENCE [LARGE SCALE GENOMIC DNA]</scope>
    <source>
        <strain evidence="3 4">DSM 7382</strain>
    </source>
</reference>
<name>A0AAW0G487_9APHY</name>
<feature type="region of interest" description="Disordered" evidence="2">
    <location>
        <begin position="445"/>
        <end position="486"/>
    </location>
</feature>
<sequence length="962" mass="108146">MTLFSKSVQLLYLSSYETCPPHIRLLAQCFDRPLPLSILTSQPSSSVSPIARKALLQLQDVIRDTTDSSSNPRTKNSEDFSDSPPFLDITLSVRAKLKKLISGNQGARVIHAFLDLILNALTRGIDPDMSFLHTSICDRFVLPMVVLENPAEQSFMGSSVALVSCLIEASVDDDLNTSNHNTKIDVELEEHYYHEVNRDTPSDSLEEDILPNTTQEASDDNISPKLPDTGIPLDAHVLYRATNPRVVALPLLLVALPDQIVALMTSVLYQRYVWSCEAFPVVGLSMSSGAIVQVVLGWLEEKRSSEDDTKAIVPHIVFPSTDTLPQPSTGYYDLTDPQSSYAFSQFVSSLKHHFEDVASTASTFSFRKFCWRSDHGFHCPDEDLNRWDPNKKVANWIRSLDISDSQLCCVDSYKPDSITASSGGEIEKSTHSSVLLDLRPRQSSRLPSQDLDARTESSSSVSIAQISSSSLAEVNSPQWDRRMPTRPNCMMDRAAFSIGRVRGLKDTCSDRLNIVKEMTQQYDTMVRPPKLLPASEDPTSIDPQFEPFLSTFLQAVRDEWGNVTPDDDQFVSEDFEITQCIFERISVFIYSWQSAVAVQESSKFRTIYEQDSRKSWDTIFSIFHTGSGHVTSEYLTEQKLIFPRNRALNISIYLGSRDERVHGFLDVIDFHRAVCMEMNSRSNYHVRPSGTLAEKLKELDKHTQEIYAQVTQVFPNISTSKSTDILGHPTALESAFGICDAVIVALSLPIRHLIDKLSDSTCIFPVRQPENETGVQSEGSVSTHDNEDAETTDENMEGQMAPDALSDATTETIFWPMFIIEYKRPLQSADDAQGLSHCRTSVHASVEFLESIGIDTAKYPVLGLHAEGWKGTIIMGRRYLVPLESAPDAPEDIRRCTYILDYGVEEFDLTDAAQFFHFLVVVGRMLKQAERLQKDLSEYRQQLSAEQVERLRNWSITARRDR</sequence>
<feature type="region of interest" description="Disordered" evidence="2">
    <location>
        <begin position="770"/>
        <end position="797"/>
    </location>
</feature>
<keyword evidence="4" id="KW-1185">Reference proteome</keyword>
<dbReference type="EMBL" id="JASBNA010000010">
    <property type="protein sequence ID" value="KAK7688478.1"/>
    <property type="molecule type" value="Genomic_DNA"/>
</dbReference>
<dbReference type="AlphaFoldDB" id="A0AAW0G487"/>
<accession>A0AAW0G487</accession>
<dbReference type="Proteomes" id="UP001385951">
    <property type="component" value="Unassembled WGS sequence"/>
</dbReference>
<proteinExistence type="predicted"/>
<evidence type="ECO:0000313" key="3">
    <source>
        <dbReference type="EMBL" id="KAK7688478.1"/>
    </source>
</evidence>
<keyword evidence="1" id="KW-0175">Coiled coil</keyword>
<evidence type="ECO:0000256" key="2">
    <source>
        <dbReference type="SAM" id="MobiDB-lite"/>
    </source>
</evidence>
<evidence type="ECO:0000313" key="4">
    <source>
        <dbReference type="Proteomes" id="UP001385951"/>
    </source>
</evidence>
<evidence type="ECO:0000256" key="1">
    <source>
        <dbReference type="SAM" id="Coils"/>
    </source>
</evidence>
<feature type="compositionally biased region" description="Polar residues" evidence="2">
    <location>
        <begin position="771"/>
        <end position="783"/>
    </location>
</feature>
<comment type="caution">
    <text evidence="3">The sequence shown here is derived from an EMBL/GenBank/DDBJ whole genome shotgun (WGS) entry which is preliminary data.</text>
</comment>
<protein>
    <submittedName>
        <fullName evidence="3">Uncharacterized protein</fullName>
    </submittedName>
</protein>
<feature type="compositionally biased region" description="Acidic residues" evidence="2">
    <location>
        <begin position="787"/>
        <end position="796"/>
    </location>
</feature>